<keyword evidence="3" id="KW-0812">Transmembrane</keyword>
<dbReference type="Pfam" id="PF15799">
    <property type="entry name" value="CCD48"/>
    <property type="match status" value="3"/>
</dbReference>
<dbReference type="InterPro" id="IPR031601">
    <property type="entry name" value="CCD48"/>
</dbReference>
<dbReference type="GeneTree" id="ENSGT00940000165705"/>
<organism evidence="4 5">
    <name type="scientific">Labrus bergylta</name>
    <name type="common">ballan wrasse</name>
    <dbReference type="NCBI Taxonomy" id="56723"/>
    <lineage>
        <taxon>Eukaryota</taxon>
        <taxon>Metazoa</taxon>
        <taxon>Chordata</taxon>
        <taxon>Craniata</taxon>
        <taxon>Vertebrata</taxon>
        <taxon>Euteleostomi</taxon>
        <taxon>Actinopterygii</taxon>
        <taxon>Neopterygii</taxon>
        <taxon>Teleostei</taxon>
        <taxon>Neoteleostei</taxon>
        <taxon>Acanthomorphata</taxon>
        <taxon>Eupercaria</taxon>
        <taxon>Labriformes</taxon>
        <taxon>Labridae</taxon>
        <taxon>Labrus</taxon>
    </lineage>
</organism>
<sequence length="503" mass="58265">MPRVQPSPRAARKSEWLRSALAHHHCPDPCVDNEIVVLATGIDQYLQEVFHHLAFPNRDDTVSAEDFTELCAVLGLSRVEKGKRFRDVCSGLPCHLSFKDFHSRLCGYFRVRSSRQAPGSLVETQIRVRWPRSRRRKCVSFDLTGEQNGASKKSTKGRTAEERESALRELVEDLRSALQGSDARCLALEVALRRERGRTPPSPSRIRGQGSVSRVDGTSRLGRRRDIRDPLLRELRLIRSSRDGQLEEAIKFNERLEEELRWAYQEVRKLQGVESALRKENTHIRRRAEEAREALSLGLERVRMIQEQAQSVPQLQSRISQLETELHQYRYEHCVWSRREQRKVHGRCWCIRLHIIYSECLQRAVEGKAASDEEEEDGGTREDGERILKETKNISRQHDCDKGLVDIVHLNLWFVFVLMIAVSVVMCMKIIRLLLPFQNVSRRALGKIVTDTLDVCSRSREGTSNSHLLVVHVFMLKCCLLLKLFFFFFLHHLHLQVPLRSCR</sequence>
<name>A0A3Q3F3W9_9LABR</name>
<dbReference type="InParanoid" id="A0A3Q3F3W9"/>
<feature type="region of interest" description="Disordered" evidence="2">
    <location>
        <begin position="196"/>
        <end position="220"/>
    </location>
</feature>
<reference evidence="4" key="1">
    <citation type="submission" date="2025-08" db="UniProtKB">
        <authorList>
            <consortium name="Ensembl"/>
        </authorList>
    </citation>
    <scope>IDENTIFICATION</scope>
</reference>
<dbReference type="Ensembl" id="ENSLBET00000014193.1">
    <property type="protein sequence ID" value="ENSLBEP00000013472.1"/>
    <property type="gene ID" value="ENSLBEG00000010369.1"/>
</dbReference>
<keyword evidence="5" id="KW-1185">Reference proteome</keyword>
<protein>
    <submittedName>
        <fullName evidence="4">Uncharacterized protein</fullName>
    </submittedName>
</protein>
<keyword evidence="3" id="KW-0472">Membrane</keyword>
<evidence type="ECO:0000256" key="2">
    <source>
        <dbReference type="SAM" id="MobiDB-lite"/>
    </source>
</evidence>
<keyword evidence="1" id="KW-0175">Coiled coil</keyword>
<dbReference type="Proteomes" id="UP000261660">
    <property type="component" value="Unplaced"/>
</dbReference>
<evidence type="ECO:0000313" key="4">
    <source>
        <dbReference type="Ensembl" id="ENSLBEP00000013472.1"/>
    </source>
</evidence>
<feature type="coiled-coil region" evidence="1">
    <location>
        <begin position="305"/>
        <end position="332"/>
    </location>
</feature>
<evidence type="ECO:0000256" key="1">
    <source>
        <dbReference type="SAM" id="Coils"/>
    </source>
</evidence>
<keyword evidence="3" id="KW-1133">Transmembrane helix</keyword>
<reference evidence="4" key="2">
    <citation type="submission" date="2025-09" db="UniProtKB">
        <authorList>
            <consortium name="Ensembl"/>
        </authorList>
    </citation>
    <scope>IDENTIFICATION</scope>
</reference>
<feature type="transmembrane region" description="Helical" evidence="3">
    <location>
        <begin position="468"/>
        <end position="490"/>
    </location>
</feature>
<proteinExistence type="predicted"/>
<feature type="transmembrane region" description="Helical" evidence="3">
    <location>
        <begin position="412"/>
        <end position="435"/>
    </location>
</feature>
<dbReference type="AlphaFoldDB" id="A0A3Q3F3W9"/>
<evidence type="ECO:0000313" key="5">
    <source>
        <dbReference type="Proteomes" id="UP000261660"/>
    </source>
</evidence>
<accession>A0A3Q3F3W9</accession>
<evidence type="ECO:0000256" key="3">
    <source>
        <dbReference type="SAM" id="Phobius"/>
    </source>
</evidence>